<dbReference type="GO" id="GO:0006508">
    <property type="term" value="P:proteolysis"/>
    <property type="evidence" value="ECO:0007669"/>
    <property type="project" value="InterPro"/>
</dbReference>
<protein>
    <recommendedName>
        <fullName evidence="5">V8-like Glu-specific endopeptidase</fullName>
    </recommendedName>
</protein>
<sequence>MRGRGGAPALLAAVLLVLGCGSACATSPPPPDPPARPTPTEPAAVGALFEGPATDLGDHYCSGSVVDSPAGDLVLTAAHCVAAGDGTPARTGMSFVPGYHDGVRPHGVWTVASAAVDPQFLADGDPDFDVAFLTVQPADGAGPVEDVTGGFPIAFDPGAGDAVRAIGYPDEDDGPTVRSGVTQQFSPTQLVLPAPGLEDGTSGGPWLRAGAAGPEIVGLTGGYEQGGYSFDTSYSTYLAGSFVALRDQAAQAPG</sequence>
<dbReference type="RefSeq" id="WP_063739733.1">
    <property type="nucleotide sequence ID" value="NZ_BAAAUZ010000079.1"/>
</dbReference>
<dbReference type="PANTHER" id="PTHR15462">
    <property type="entry name" value="SERINE PROTEASE"/>
    <property type="match status" value="1"/>
</dbReference>
<dbReference type="GO" id="GO:0004252">
    <property type="term" value="F:serine-type endopeptidase activity"/>
    <property type="evidence" value="ECO:0007669"/>
    <property type="project" value="InterPro"/>
</dbReference>
<dbReference type="AlphaFoldDB" id="A0A9W6NVR1"/>
<feature type="chain" id="PRO_5040821005" description="V8-like Glu-specific endopeptidase" evidence="2">
    <location>
        <begin position="26"/>
        <end position="254"/>
    </location>
</feature>
<evidence type="ECO:0000256" key="1">
    <source>
        <dbReference type="ARBA" id="ARBA00022729"/>
    </source>
</evidence>
<evidence type="ECO:0008006" key="5">
    <source>
        <dbReference type="Google" id="ProtNLM"/>
    </source>
</evidence>
<evidence type="ECO:0000313" key="4">
    <source>
        <dbReference type="Proteomes" id="UP001143463"/>
    </source>
</evidence>
<dbReference type="Gene3D" id="2.40.10.10">
    <property type="entry name" value="Trypsin-like serine proteases"/>
    <property type="match status" value="2"/>
</dbReference>
<name>A0A9W6NVR1_9PSEU</name>
<dbReference type="InterPro" id="IPR050966">
    <property type="entry name" value="Glutamyl_endopeptidase"/>
</dbReference>
<dbReference type="InterPro" id="IPR009003">
    <property type="entry name" value="Peptidase_S1_PA"/>
</dbReference>
<reference evidence="3" key="1">
    <citation type="journal article" date="2014" name="Int. J. Syst. Evol. Microbiol.">
        <title>Complete genome sequence of Corynebacterium casei LMG S-19264T (=DSM 44701T), isolated from a smear-ripened cheese.</title>
        <authorList>
            <consortium name="US DOE Joint Genome Institute (JGI-PGF)"/>
            <person name="Walter F."/>
            <person name="Albersmeier A."/>
            <person name="Kalinowski J."/>
            <person name="Ruckert C."/>
        </authorList>
    </citation>
    <scope>NUCLEOTIDE SEQUENCE</scope>
    <source>
        <strain evidence="3">VKM Ac-1069</strain>
    </source>
</reference>
<evidence type="ECO:0000313" key="3">
    <source>
        <dbReference type="EMBL" id="GLL10873.1"/>
    </source>
</evidence>
<dbReference type="PROSITE" id="PS51257">
    <property type="entry name" value="PROKAR_LIPOPROTEIN"/>
    <property type="match status" value="1"/>
</dbReference>
<dbReference type="EMBL" id="BSFQ01000006">
    <property type="protein sequence ID" value="GLL10873.1"/>
    <property type="molecule type" value="Genomic_DNA"/>
</dbReference>
<comment type="caution">
    <text evidence="3">The sequence shown here is derived from an EMBL/GenBank/DDBJ whole genome shotgun (WGS) entry which is preliminary data.</text>
</comment>
<organism evidence="3 4">
    <name type="scientific">Pseudonocardia halophobica</name>
    <dbReference type="NCBI Taxonomy" id="29401"/>
    <lineage>
        <taxon>Bacteria</taxon>
        <taxon>Bacillati</taxon>
        <taxon>Actinomycetota</taxon>
        <taxon>Actinomycetes</taxon>
        <taxon>Pseudonocardiales</taxon>
        <taxon>Pseudonocardiaceae</taxon>
        <taxon>Pseudonocardia</taxon>
    </lineage>
</organism>
<feature type="signal peptide" evidence="2">
    <location>
        <begin position="1"/>
        <end position="25"/>
    </location>
</feature>
<dbReference type="InterPro" id="IPR043504">
    <property type="entry name" value="Peptidase_S1_PA_chymotrypsin"/>
</dbReference>
<reference evidence="3" key="2">
    <citation type="submission" date="2023-01" db="EMBL/GenBank/DDBJ databases">
        <authorList>
            <person name="Sun Q."/>
            <person name="Evtushenko L."/>
        </authorList>
    </citation>
    <scope>NUCLEOTIDE SEQUENCE</scope>
    <source>
        <strain evidence="3">VKM Ac-1069</strain>
    </source>
</reference>
<dbReference type="Pfam" id="PF13365">
    <property type="entry name" value="Trypsin_2"/>
    <property type="match status" value="1"/>
</dbReference>
<dbReference type="PROSITE" id="PS00134">
    <property type="entry name" value="TRYPSIN_HIS"/>
    <property type="match status" value="1"/>
</dbReference>
<gene>
    <name evidence="3" type="ORF">GCM10017577_20140</name>
</gene>
<accession>A0A9W6NVR1</accession>
<keyword evidence="4" id="KW-1185">Reference proteome</keyword>
<dbReference type="Proteomes" id="UP001143463">
    <property type="component" value="Unassembled WGS sequence"/>
</dbReference>
<dbReference type="InterPro" id="IPR018114">
    <property type="entry name" value="TRYPSIN_HIS"/>
</dbReference>
<dbReference type="SUPFAM" id="SSF50494">
    <property type="entry name" value="Trypsin-like serine proteases"/>
    <property type="match status" value="1"/>
</dbReference>
<proteinExistence type="predicted"/>
<keyword evidence="1 2" id="KW-0732">Signal</keyword>
<evidence type="ECO:0000256" key="2">
    <source>
        <dbReference type="SAM" id="SignalP"/>
    </source>
</evidence>